<name>A0A9J6FYR5_HAELO</name>
<sequence length="253" mass="28011">MSSETDCRLQTVYQSRRRSQDLATIVIRTSGIPLAKSKPNELMQALAATSRLTSSEITDSALQPRPQKNLITVKIFRPSAEQKLLAFRSFLLASNEVPVTTYEVSPTDSCRGVIHGVPPATVPHELLPHLFFTGAPIIGAGIVGSMETALINFEGSFVPRYVLYYQAEYLCHPERQKAQFCQRCHQIGHRKNVCSLPPSTELCHTCSQDLSKLPPGQENDCYVTCHNCKGSHPSTWAECPEKLKADARVTQQG</sequence>
<evidence type="ECO:0000313" key="1">
    <source>
        <dbReference type="EMBL" id="KAH9368003.1"/>
    </source>
</evidence>
<dbReference type="VEuPathDB" id="VectorBase:HLOH_058694"/>
<accession>A0A9J6FYR5</accession>
<comment type="caution">
    <text evidence="1">The sequence shown here is derived from an EMBL/GenBank/DDBJ whole genome shotgun (WGS) entry which is preliminary data.</text>
</comment>
<proteinExistence type="predicted"/>
<organism evidence="1 2">
    <name type="scientific">Haemaphysalis longicornis</name>
    <name type="common">Bush tick</name>
    <dbReference type="NCBI Taxonomy" id="44386"/>
    <lineage>
        <taxon>Eukaryota</taxon>
        <taxon>Metazoa</taxon>
        <taxon>Ecdysozoa</taxon>
        <taxon>Arthropoda</taxon>
        <taxon>Chelicerata</taxon>
        <taxon>Arachnida</taxon>
        <taxon>Acari</taxon>
        <taxon>Parasitiformes</taxon>
        <taxon>Ixodida</taxon>
        <taxon>Ixodoidea</taxon>
        <taxon>Ixodidae</taxon>
        <taxon>Haemaphysalinae</taxon>
        <taxon>Haemaphysalis</taxon>
    </lineage>
</organism>
<gene>
    <name evidence="1" type="ORF">HPB48_009628</name>
</gene>
<evidence type="ECO:0000313" key="2">
    <source>
        <dbReference type="Proteomes" id="UP000821853"/>
    </source>
</evidence>
<dbReference type="Proteomes" id="UP000821853">
    <property type="component" value="Chromosome 2"/>
</dbReference>
<reference evidence="1 2" key="1">
    <citation type="journal article" date="2020" name="Cell">
        <title>Large-Scale Comparative Analyses of Tick Genomes Elucidate Their Genetic Diversity and Vector Capacities.</title>
        <authorList>
            <consortium name="Tick Genome and Microbiome Consortium (TIGMIC)"/>
            <person name="Jia N."/>
            <person name="Wang J."/>
            <person name="Shi W."/>
            <person name="Du L."/>
            <person name="Sun Y."/>
            <person name="Zhan W."/>
            <person name="Jiang J.F."/>
            <person name="Wang Q."/>
            <person name="Zhang B."/>
            <person name="Ji P."/>
            <person name="Bell-Sakyi L."/>
            <person name="Cui X.M."/>
            <person name="Yuan T.T."/>
            <person name="Jiang B.G."/>
            <person name="Yang W.F."/>
            <person name="Lam T.T."/>
            <person name="Chang Q.C."/>
            <person name="Ding S.J."/>
            <person name="Wang X.J."/>
            <person name="Zhu J.G."/>
            <person name="Ruan X.D."/>
            <person name="Zhao L."/>
            <person name="Wei J.T."/>
            <person name="Ye R.Z."/>
            <person name="Que T.C."/>
            <person name="Du C.H."/>
            <person name="Zhou Y.H."/>
            <person name="Cheng J.X."/>
            <person name="Dai P.F."/>
            <person name="Guo W.B."/>
            <person name="Han X.H."/>
            <person name="Huang E.J."/>
            <person name="Li L.F."/>
            <person name="Wei W."/>
            <person name="Gao Y.C."/>
            <person name="Liu J.Z."/>
            <person name="Shao H.Z."/>
            <person name="Wang X."/>
            <person name="Wang C.C."/>
            <person name="Yang T.C."/>
            <person name="Huo Q.B."/>
            <person name="Li W."/>
            <person name="Chen H.Y."/>
            <person name="Chen S.E."/>
            <person name="Zhou L.G."/>
            <person name="Ni X.B."/>
            <person name="Tian J.H."/>
            <person name="Sheng Y."/>
            <person name="Liu T."/>
            <person name="Pan Y.S."/>
            <person name="Xia L.Y."/>
            <person name="Li J."/>
            <person name="Zhao F."/>
            <person name="Cao W.C."/>
        </authorList>
    </citation>
    <scope>NUCLEOTIDE SEQUENCE [LARGE SCALE GENOMIC DNA]</scope>
    <source>
        <strain evidence="1">HaeL-2018</strain>
    </source>
</reference>
<dbReference type="AlphaFoldDB" id="A0A9J6FYR5"/>
<keyword evidence="2" id="KW-1185">Reference proteome</keyword>
<dbReference type="OrthoDB" id="6776451at2759"/>
<protein>
    <submittedName>
        <fullName evidence="1">Uncharacterized protein</fullName>
    </submittedName>
</protein>
<dbReference type="EMBL" id="JABSTR010000004">
    <property type="protein sequence ID" value="KAH9368003.1"/>
    <property type="molecule type" value="Genomic_DNA"/>
</dbReference>